<dbReference type="AlphaFoldDB" id="A0A9D4RC29"/>
<organism evidence="2 3">
    <name type="scientific">Dreissena polymorpha</name>
    <name type="common">Zebra mussel</name>
    <name type="synonym">Mytilus polymorpha</name>
    <dbReference type="NCBI Taxonomy" id="45954"/>
    <lineage>
        <taxon>Eukaryota</taxon>
        <taxon>Metazoa</taxon>
        <taxon>Spiralia</taxon>
        <taxon>Lophotrochozoa</taxon>
        <taxon>Mollusca</taxon>
        <taxon>Bivalvia</taxon>
        <taxon>Autobranchia</taxon>
        <taxon>Heteroconchia</taxon>
        <taxon>Euheterodonta</taxon>
        <taxon>Imparidentia</taxon>
        <taxon>Neoheterodontei</taxon>
        <taxon>Myida</taxon>
        <taxon>Dreissenoidea</taxon>
        <taxon>Dreissenidae</taxon>
        <taxon>Dreissena</taxon>
    </lineage>
</organism>
<feature type="region of interest" description="Disordered" evidence="1">
    <location>
        <begin position="1"/>
        <end position="43"/>
    </location>
</feature>
<dbReference type="Proteomes" id="UP000828390">
    <property type="component" value="Unassembled WGS sequence"/>
</dbReference>
<protein>
    <submittedName>
        <fullName evidence="2">Uncharacterized protein</fullName>
    </submittedName>
</protein>
<reference evidence="2" key="2">
    <citation type="submission" date="2020-11" db="EMBL/GenBank/DDBJ databases">
        <authorList>
            <person name="McCartney M.A."/>
            <person name="Auch B."/>
            <person name="Kono T."/>
            <person name="Mallez S."/>
            <person name="Becker A."/>
            <person name="Gohl D.M."/>
            <person name="Silverstein K.A.T."/>
            <person name="Koren S."/>
            <person name="Bechman K.B."/>
            <person name="Herman A."/>
            <person name="Abrahante J.E."/>
            <person name="Garbe J."/>
        </authorList>
    </citation>
    <scope>NUCLEOTIDE SEQUENCE</scope>
    <source>
        <strain evidence="2">Duluth1</strain>
        <tissue evidence="2">Whole animal</tissue>
    </source>
</reference>
<dbReference type="EMBL" id="JAIWYP010000002">
    <property type="protein sequence ID" value="KAH3862724.1"/>
    <property type="molecule type" value="Genomic_DNA"/>
</dbReference>
<keyword evidence="3" id="KW-1185">Reference proteome</keyword>
<gene>
    <name evidence="2" type="ORF">DPMN_025696</name>
</gene>
<sequence>MRSTNQTVASLTPHSSNLPQIKPHPKLAACPNKTKPPGQRNQADCIYPPEQSDPLNQSVANAIHHAVCPHTTSQPTPAPPRIPLLPKPYVYIIYPLIIYN</sequence>
<evidence type="ECO:0000313" key="2">
    <source>
        <dbReference type="EMBL" id="KAH3862724.1"/>
    </source>
</evidence>
<name>A0A9D4RC29_DREPO</name>
<feature type="compositionally biased region" description="Polar residues" evidence="1">
    <location>
        <begin position="1"/>
        <end position="19"/>
    </location>
</feature>
<proteinExistence type="predicted"/>
<comment type="caution">
    <text evidence="2">The sequence shown here is derived from an EMBL/GenBank/DDBJ whole genome shotgun (WGS) entry which is preliminary data.</text>
</comment>
<accession>A0A9D4RC29</accession>
<evidence type="ECO:0000313" key="3">
    <source>
        <dbReference type="Proteomes" id="UP000828390"/>
    </source>
</evidence>
<reference evidence="2" key="1">
    <citation type="journal article" date="2019" name="bioRxiv">
        <title>The Genome of the Zebra Mussel, Dreissena polymorpha: A Resource for Invasive Species Research.</title>
        <authorList>
            <person name="McCartney M.A."/>
            <person name="Auch B."/>
            <person name="Kono T."/>
            <person name="Mallez S."/>
            <person name="Zhang Y."/>
            <person name="Obille A."/>
            <person name="Becker A."/>
            <person name="Abrahante J.E."/>
            <person name="Garbe J."/>
            <person name="Badalamenti J.P."/>
            <person name="Herman A."/>
            <person name="Mangelson H."/>
            <person name="Liachko I."/>
            <person name="Sullivan S."/>
            <person name="Sone E.D."/>
            <person name="Koren S."/>
            <person name="Silverstein K.A.T."/>
            <person name="Beckman K.B."/>
            <person name="Gohl D.M."/>
        </authorList>
    </citation>
    <scope>NUCLEOTIDE SEQUENCE</scope>
    <source>
        <strain evidence="2">Duluth1</strain>
        <tissue evidence="2">Whole animal</tissue>
    </source>
</reference>
<evidence type="ECO:0000256" key="1">
    <source>
        <dbReference type="SAM" id="MobiDB-lite"/>
    </source>
</evidence>